<proteinExistence type="predicted"/>
<accession>A0A7X9SBD4</accession>
<protein>
    <submittedName>
        <fullName evidence="1">Uncharacterized protein</fullName>
    </submittedName>
</protein>
<name>A0A7X9SBD4_9BACE</name>
<evidence type="ECO:0000313" key="1">
    <source>
        <dbReference type="EMBL" id="NME85918.1"/>
    </source>
</evidence>
<reference evidence="1 2" key="1">
    <citation type="submission" date="2020-04" db="EMBL/GenBank/DDBJ databases">
        <authorList>
            <person name="Hitch T.C.A."/>
            <person name="Wylensek D."/>
            <person name="Clavel T."/>
        </authorList>
    </citation>
    <scope>NUCLEOTIDE SEQUENCE [LARGE SCALE GENOMIC DNA]</scope>
    <source>
        <strain evidence="1 2">WCA3-601-WT-5E</strain>
    </source>
</reference>
<gene>
    <name evidence="1" type="ORF">HF841_07770</name>
</gene>
<evidence type="ECO:0000313" key="2">
    <source>
        <dbReference type="Proteomes" id="UP000520291"/>
    </source>
</evidence>
<dbReference type="RefSeq" id="WP_118364005.1">
    <property type="nucleotide sequence ID" value="NZ_JABAGL010000009.1"/>
</dbReference>
<dbReference type="AlphaFoldDB" id="A0A7X9SBD4"/>
<sequence>MENNFDYESVPYEYAHCFNSQCTRSQKCLHHLVAENSTSQYPTLRVINPNCIPVDTAQCPYFKSTRKLHMAWGVKRLLDNVPYKDGNALRNQLIAHFGKTNYYRFYRQERPLLPEDQAYIQQVFRQKGFTNEPQFERYSDEYYYG</sequence>
<dbReference type="EMBL" id="JABAGL010000009">
    <property type="protein sequence ID" value="NME85918.1"/>
    <property type="molecule type" value="Genomic_DNA"/>
</dbReference>
<dbReference type="InterPro" id="IPR045724">
    <property type="entry name" value="DUF6078"/>
</dbReference>
<dbReference type="Proteomes" id="UP000520291">
    <property type="component" value="Unassembled WGS sequence"/>
</dbReference>
<comment type="caution">
    <text evidence="1">The sequence shown here is derived from an EMBL/GenBank/DDBJ whole genome shotgun (WGS) entry which is preliminary data.</text>
</comment>
<organism evidence="1 2">
    <name type="scientific">Bacteroides eggerthii</name>
    <dbReference type="NCBI Taxonomy" id="28111"/>
    <lineage>
        <taxon>Bacteria</taxon>
        <taxon>Pseudomonadati</taxon>
        <taxon>Bacteroidota</taxon>
        <taxon>Bacteroidia</taxon>
        <taxon>Bacteroidales</taxon>
        <taxon>Bacteroidaceae</taxon>
        <taxon>Bacteroides</taxon>
    </lineage>
</organism>
<dbReference type="Pfam" id="PF19555">
    <property type="entry name" value="DUF6078"/>
    <property type="match status" value="1"/>
</dbReference>